<evidence type="ECO:0000256" key="2">
    <source>
        <dbReference type="ARBA" id="ARBA00022448"/>
    </source>
</evidence>
<dbReference type="PROSITE" id="PS50893">
    <property type="entry name" value="ABC_TRANSPORTER_2"/>
    <property type="match status" value="1"/>
</dbReference>
<reference evidence="6 7" key="2">
    <citation type="journal article" date="2015" name="Stand. Genomic Sci.">
        <title>High quality draft genomic sequence of Arenimonas donghaensis DSM 18148(T).</title>
        <authorList>
            <person name="Chen F."/>
            <person name="Wang H."/>
            <person name="Cao Y."/>
            <person name="Li X."/>
            <person name="Wang G."/>
        </authorList>
    </citation>
    <scope>NUCLEOTIDE SEQUENCE [LARGE SCALE GENOMIC DNA]</scope>
    <source>
        <strain evidence="6 7">HO3-R19</strain>
    </source>
</reference>
<sequence length="469" mass="51586">MSAPVISARGLGKDFRVYAKPGDRLVELLTGRPRHQVFRALGEVDLQIHAGETVGIVGRNGSGKSTLLQLIAGVLQPNRGSVAVQGRVAALLELGSGFSPDFTGRENVMLNAQVMGLRRSEVEARFDRIERFADIGSFIDQPVRTYSSGMMVRLAFAVAINADPDVLIIDEALAVGDEAFQRKCFARIEEIREAGATILFVSHSAASVVNLCDRALLLDEGDLLMAGRPKDVVARYQRLVHAPLEQRQALREEIRSFKPVWDSEREAAGELAQDVGGKHEPAATPEGKHAAADIREWPMEAQERFEPGLVPESTVDFVPSGARIHDLQLETADGRRVNVLVPGHAYVLRYRVHFERDAHAVEMGMAIKSVDGITLFGQSSHGRSGFLAGVTAGTDLEVEFRFLTRLRPGTYFLNVGCQGLDDASNERVFLHRILDAACFRIEGMPTDRYKVGYFDLSDEPACRWRTLPG</sequence>
<evidence type="ECO:0000256" key="1">
    <source>
        <dbReference type="ARBA" id="ARBA00005417"/>
    </source>
</evidence>
<dbReference type="PANTHER" id="PTHR46743">
    <property type="entry name" value="TEICHOIC ACIDS EXPORT ATP-BINDING PROTEIN TAGH"/>
    <property type="match status" value="1"/>
</dbReference>
<dbReference type="InterPro" id="IPR003439">
    <property type="entry name" value="ABC_transporter-like_ATP-bd"/>
</dbReference>
<dbReference type="InterPro" id="IPR017871">
    <property type="entry name" value="ABC_transporter-like_CS"/>
</dbReference>
<evidence type="ECO:0000256" key="3">
    <source>
        <dbReference type="ARBA" id="ARBA00022741"/>
    </source>
</evidence>
<dbReference type="Pfam" id="PF00005">
    <property type="entry name" value="ABC_tran"/>
    <property type="match status" value="1"/>
</dbReference>
<dbReference type="InterPro" id="IPR003593">
    <property type="entry name" value="AAA+_ATPase"/>
</dbReference>
<dbReference type="GO" id="GO:0140359">
    <property type="term" value="F:ABC-type transporter activity"/>
    <property type="evidence" value="ECO:0007669"/>
    <property type="project" value="InterPro"/>
</dbReference>
<evidence type="ECO:0000313" key="7">
    <source>
        <dbReference type="Proteomes" id="UP000029085"/>
    </source>
</evidence>
<dbReference type="Pfam" id="PF14524">
    <property type="entry name" value="Wzt_C"/>
    <property type="match status" value="1"/>
</dbReference>
<dbReference type="InterPro" id="IPR015860">
    <property type="entry name" value="ABC_transpr_TagH-like"/>
</dbReference>
<evidence type="ECO:0000259" key="5">
    <source>
        <dbReference type="PROSITE" id="PS50893"/>
    </source>
</evidence>
<dbReference type="PROSITE" id="PS00211">
    <property type="entry name" value="ABC_TRANSPORTER_1"/>
    <property type="match status" value="1"/>
</dbReference>
<feature type="domain" description="ABC transporter" evidence="5">
    <location>
        <begin position="23"/>
        <end position="245"/>
    </location>
</feature>
<protein>
    <recommendedName>
        <fullName evidence="5">ABC transporter domain-containing protein</fullName>
    </recommendedName>
</protein>
<dbReference type="PATRIC" id="fig|1121014.3.peg.2397"/>
<comment type="caution">
    <text evidence="6">The sequence shown here is derived from an EMBL/GenBank/DDBJ whole genome shotgun (WGS) entry which is preliminary data.</text>
</comment>
<dbReference type="RefSeq" id="WP_034225528.1">
    <property type="nucleotide sequence ID" value="NZ_AVCJ01000049.1"/>
</dbReference>
<organism evidence="6 7">
    <name type="scientific">Arenimonas donghaensis DSM 18148 = HO3-R19</name>
    <dbReference type="NCBI Taxonomy" id="1121014"/>
    <lineage>
        <taxon>Bacteria</taxon>
        <taxon>Pseudomonadati</taxon>
        <taxon>Pseudomonadota</taxon>
        <taxon>Gammaproteobacteria</taxon>
        <taxon>Lysobacterales</taxon>
        <taxon>Lysobacteraceae</taxon>
        <taxon>Arenimonas</taxon>
    </lineage>
</organism>
<dbReference type="STRING" id="1121014.N788_07475"/>
<dbReference type="GO" id="GO:0005524">
    <property type="term" value="F:ATP binding"/>
    <property type="evidence" value="ECO:0007669"/>
    <property type="project" value="UniProtKB-KW"/>
</dbReference>
<keyword evidence="4" id="KW-0067">ATP-binding</keyword>
<name>A0A087MFU5_9GAMM</name>
<dbReference type="CDD" id="cd10147">
    <property type="entry name" value="Wzt_C-like"/>
    <property type="match status" value="1"/>
</dbReference>
<dbReference type="InterPro" id="IPR050683">
    <property type="entry name" value="Bact_Polysacc_Export_ATP-bd"/>
</dbReference>
<dbReference type="Proteomes" id="UP000029085">
    <property type="component" value="Unassembled WGS sequence"/>
</dbReference>
<dbReference type="Gene3D" id="3.40.50.300">
    <property type="entry name" value="P-loop containing nucleotide triphosphate hydrolases"/>
    <property type="match status" value="1"/>
</dbReference>
<dbReference type="CDD" id="cd03220">
    <property type="entry name" value="ABC_KpsT_Wzt"/>
    <property type="match status" value="1"/>
</dbReference>
<dbReference type="Gene3D" id="2.70.50.60">
    <property type="entry name" value="abc- transporter (atp binding component) like domain"/>
    <property type="match status" value="1"/>
</dbReference>
<keyword evidence="7" id="KW-1185">Reference proteome</keyword>
<dbReference type="InterPro" id="IPR027417">
    <property type="entry name" value="P-loop_NTPase"/>
</dbReference>
<dbReference type="SMART" id="SM00382">
    <property type="entry name" value="AAA"/>
    <property type="match status" value="1"/>
</dbReference>
<keyword evidence="3" id="KW-0547">Nucleotide-binding</keyword>
<dbReference type="GO" id="GO:0016887">
    <property type="term" value="F:ATP hydrolysis activity"/>
    <property type="evidence" value="ECO:0007669"/>
    <property type="project" value="InterPro"/>
</dbReference>
<dbReference type="PANTHER" id="PTHR46743:SF2">
    <property type="entry name" value="TEICHOIC ACIDS EXPORT ATP-BINDING PROTEIN TAGH"/>
    <property type="match status" value="1"/>
</dbReference>
<accession>A0A087MFU5</accession>
<dbReference type="EMBL" id="AVCJ01000049">
    <property type="protein sequence ID" value="KFL35748.1"/>
    <property type="molecule type" value="Genomic_DNA"/>
</dbReference>
<keyword evidence="2" id="KW-0813">Transport</keyword>
<dbReference type="InterPro" id="IPR029439">
    <property type="entry name" value="Wzt_C"/>
</dbReference>
<reference evidence="7" key="1">
    <citation type="submission" date="2013-08" db="EMBL/GenBank/DDBJ databases">
        <title>Genome sequencing of Arenimonas donghaensis.</title>
        <authorList>
            <person name="Chen F."/>
            <person name="Wang G."/>
        </authorList>
    </citation>
    <scope>NUCLEOTIDE SEQUENCE [LARGE SCALE GENOMIC DNA]</scope>
    <source>
        <strain evidence="7">HO3-R19</strain>
    </source>
</reference>
<evidence type="ECO:0000313" key="6">
    <source>
        <dbReference type="EMBL" id="KFL35748.1"/>
    </source>
</evidence>
<dbReference type="AlphaFoldDB" id="A0A087MFU5"/>
<evidence type="ECO:0000256" key="4">
    <source>
        <dbReference type="ARBA" id="ARBA00022840"/>
    </source>
</evidence>
<dbReference type="OrthoDB" id="9778870at2"/>
<comment type="similarity">
    <text evidence="1">Belongs to the ABC transporter superfamily.</text>
</comment>
<dbReference type="GO" id="GO:0016020">
    <property type="term" value="C:membrane"/>
    <property type="evidence" value="ECO:0007669"/>
    <property type="project" value="InterPro"/>
</dbReference>
<dbReference type="SUPFAM" id="SSF52540">
    <property type="entry name" value="P-loop containing nucleoside triphosphate hydrolases"/>
    <property type="match status" value="1"/>
</dbReference>
<gene>
    <name evidence="6" type="ORF">N788_07475</name>
</gene>
<proteinExistence type="inferred from homology"/>